<keyword evidence="2" id="KW-1185">Reference proteome</keyword>
<name>A0A8J3TVZ4_9ACTN</name>
<accession>A0A8J3TVZ4</accession>
<dbReference type="EMBL" id="BOOO01000040">
    <property type="protein sequence ID" value="GII33491.1"/>
    <property type="molecule type" value="Genomic_DNA"/>
</dbReference>
<comment type="caution">
    <text evidence="1">The sequence shown here is derived from an EMBL/GenBank/DDBJ whole genome shotgun (WGS) entry which is preliminary data.</text>
</comment>
<proteinExistence type="predicted"/>
<dbReference type="RefSeq" id="WP_203957324.1">
    <property type="nucleotide sequence ID" value="NZ_BOOO01000040.1"/>
</dbReference>
<gene>
    <name evidence="1" type="ORF">Pmi06nite_69330</name>
</gene>
<dbReference type="Proteomes" id="UP000650628">
    <property type="component" value="Unassembled WGS sequence"/>
</dbReference>
<dbReference type="AlphaFoldDB" id="A0A8J3TVZ4"/>
<reference evidence="1 2" key="1">
    <citation type="submission" date="2021-01" db="EMBL/GenBank/DDBJ databases">
        <title>Whole genome shotgun sequence of Planotetraspora mira NBRC 15435.</title>
        <authorList>
            <person name="Komaki H."/>
            <person name="Tamura T."/>
        </authorList>
    </citation>
    <scope>NUCLEOTIDE SEQUENCE [LARGE SCALE GENOMIC DNA]</scope>
    <source>
        <strain evidence="1 2">NBRC 15435</strain>
    </source>
</reference>
<evidence type="ECO:0000313" key="1">
    <source>
        <dbReference type="EMBL" id="GII33491.1"/>
    </source>
</evidence>
<protein>
    <submittedName>
        <fullName evidence="1">Uncharacterized protein</fullName>
    </submittedName>
</protein>
<sequence>MTLGHYPPARIVLQAHADHLSRQVPSVNRYVNTAVIADHLTQKPPERLSCTAEDRNRILQQYLATLNRDDWSETVRADLDPSTDYFTWFTANVAARLPLRAFPDANADD</sequence>
<organism evidence="1 2">
    <name type="scientific">Planotetraspora mira</name>
    <dbReference type="NCBI Taxonomy" id="58121"/>
    <lineage>
        <taxon>Bacteria</taxon>
        <taxon>Bacillati</taxon>
        <taxon>Actinomycetota</taxon>
        <taxon>Actinomycetes</taxon>
        <taxon>Streptosporangiales</taxon>
        <taxon>Streptosporangiaceae</taxon>
        <taxon>Planotetraspora</taxon>
    </lineage>
</organism>
<evidence type="ECO:0000313" key="2">
    <source>
        <dbReference type="Proteomes" id="UP000650628"/>
    </source>
</evidence>